<feature type="transmembrane region" description="Helical" evidence="1">
    <location>
        <begin position="20"/>
        <end position="44"/>
    </location>
</feature>
<evidence type="ECO:0008006" key="4">
    <source>
        <dbReference type="Google" id="ProtNLM"/>
    </source>
</evidence>
<gene>
    <name evidence="2" type="ORF">SLS62_010584</name>
</gene>
<organism evidence="2 3">
    <name type="scientific">Diatrype stigma</name>
    <dbReference type="NCBI Taxonomy" id="117547"/>
    <lineage>
        <taxon>Eukaryota</taxon>
        <taxon>Fungi</taxon>
        <taxon>Dikarya</taxon>
        <taxon>Ascomycota</taxon>
        <taxon>Pezizomycotina</taxon>
        <taxon>Sordariomycetes</taxon>
        <taxon>Xylariomycetidae</taxon>
        <taxon>Xylariales</taxon>
        <taxon>Diatrypaceae</taxon>
        <taxon>Diatrype</taxon>
    </lineage>
</organism>
<keyword evidence="1" id="KW-0472">Membrane</keyword>
<dbReference type="SUPFAM" id="SSF48097">
    <property type="entry name" value="Regulator of G-protein signaling, RGS"/>
    <property type="match status" value="1"/>
</dbReference>
<comment type="caution">
    <text evidence="2">The sequence shown here is derived from an EMBL/GenBank/DDBJ whole genome shotgun (WGS) entry which is preliminary data.</text>
</comment>
<dbReference type="InterPro" id="IPR036305">
    <property type="entry name" value="RGS_sf"/>
</dbReference>
<evidence type="ECO:0000256" key="1">
    <source>
        <dbReference type="SAM" id="Phobius"/>
    </source>
</evidence>
<evidence type="ECO:0000313" key="2">
    <source>
        <dbReference type="EMBL" id="KAK7743391.1"/>
    </source>
</evidence>
<dbReference type="InterPro" id="IPR044926">
    <property type="entry name" value="RGS_subdomain_2"/>
</dbReference>
<proteinExistence type="predicted"/>
<dbReference type="AlphaFoldDB" id="A0AAN9YGQ5"/>
<dbReference type="Proteomes" id="UP001320420">
    <property type="component" value="Unassembled WGS sequence"/>
</dbReference>
<reference evidence="2 3" key="1">
    <citation type="submission" date="2024-02" db="EMBL/GenBank/DDBJ databases">
        <title>De novo assembly and annotation of 12 fungi associated with fruit tree decline syndrome in Ontario, Canada.</title>
        <authorList>
            <person name="Sulman M."/>
            <person name="Ellouze W."/>
            <person name="Ilyukhin E."/>
        </authorList>
    </citation>
    <scope>NUCLEOTIDE SEQUENCE [LARGE SCALE GENOMIC DNA]</scope>
    <source>
        <strain evidence="2 3">M11/M66-122</strain>
    </source>
</reference>
<sequence length="399" mass="45201">MEVDVLDVSDLQRVPCDAQFWIMSVYLPFGIALLQASNSQFLYVASQQRKYANFTNLDELQLSDKSTPIDQSLSWWRRGIQRMQRTDRTTRIIIFIGMGFPCWQVIKTHSLHQETLEAIASWERKNRGNDVGVDAISASTALGGSTLGASSGKSVKTKASAKTGDSRRNDMFTMLALENALRNNPRPLLEFAALKDFSGENISFLSHVTDWKRAWVTSSLDPKELQYEQFLQAVRIYSHFISLDYSRFPINISFRLKKELSQVFDEAANTLNRRNSAQSADSATPFDDFASEASVTPLRETFDLEGTLGKANLQSVTTMADLASDGRTVFVPEAFSPLVFDPAEAEIKYLVLTNTWPKFVHHGLENNSRKRAEEEGEEGNFLHSVKNYLCGMKERHRWR</sequence>
<accession>A0AAN9YGQ5</accession>
<protein>
    <recommendedName>
        <fullName evidence="4">RGS domain-containing protein</fullName>
    </recommendedName>
</protein>
<name>A0AAN9YGQ5_9PEZI</name>
<dbReference type="Gene3D" id="1.10.167.10">
    <property type="entry name" value="Regulator of G-protein Signalling 4, domain 2"/>
    <property type="match status" value="1"/>
</dbReference>
<keyword evidence="1" id="KW-0812">Transmembrane</keyword>
<keyword evidence="3" id="KW-1185">Reference proteome</keyword>
<dbReference type="EMBL" id="JAKJXP020000136">
    <property type="protein sequence ID" value="KAK7743391.1"/>
    <property type="molecule type" value="Genomic_DNA"/>
</dbReference>
<evidence type="ECO:0000313" key="3">
    <source>
        <dbReference type="Proteomes" id="UP001320420"/>
    </source>
</evidence>
<keyword evidence="1" id="KW-1133">Transmembrane helix</keyword>